<feature type="compositionally biased region" description="Low complexity" evidence="1">
    <location>
        <begin position="85"/>
        <end position="97"/>
    </location>
</feature>
<feature type="compositionally biased region" description="Low complexity" evidence="1">
    <location>
        <begin position="51"/>
        <end position="62"/>
    </location>
</feature>
<comment type="caution">
    <text evidence="2">The sequence shown here is derived from an EMBL/GenBank/DDBJ whole genome shotgun (WGS) entry which is preliminary data.</text>
</comment>
<dbReference type="Proteomes" id="UP001174677">
    <property type="component" value="Chromosome 15"/>
</dbReference>
<sequence length="394" mass="43458">MSQEEETQKCSNSNNSGGGCVNIGNIGRSSKKQKQKNVPQRGLSQQKKDGSTMLTMTSSPPAMSSPPKPSNQSSSVPIPENQSHSTSSIPYPSDISSPNSILRPQNIDIFNANTIPFVNSLGWRSVSVQGHGNMPKIWNSCDFNLEKETSCGVDPGLAFRSRLNLPFESNSTWPLPSLMQGAQYPPPPMVNVSSTSSSSSLQNLHMELPSNQSCYGNYTPVWPEEEKPYPFALDNPPGPSFHCKFPPTVRPIGISDESFSFGNGCTFNFTHANPNFRLPFFDIFAHLQLFLTCPNSKMKPPSAYLAFHNYETFDFDSLPYQGKMEDPIVEPGPSVPNPLQPNPNFLPPAIMQIGQPKKTISNYIDGDVVENVDLNLKLYCPLPGTFFFCLHKIN</sequence>
<protein>
    <submittedName>
        <fullName evidence="2">Uncharacterized protein</fullName>
    </submittedName>
</protein>
<dbReference type="EMBL" id="JARPOI010000015">
    <property type="protein sequence ID" value="KAJ9153541.1"/>
    <property type="molecule type" value="Genomic_DNA"/>
</dbReference>
<evidence type="ECO:0000313" key="2">
    <source>
        <dbReference type="EMBL" id="KAJ9153541.1"/>
    </source>
</evidence>
<reference evidence="2 3" key="1">
    <citation type="journal article" date="2023" name="Plant Biotechnol. J.">
        <title>Chromosome-level wild Hevea brasiliensis genome provides new tools for genomic-assisted breeding and valuable loci to elevate rubber yield.</title>
        <authorList>
            <person name="Cheng H."/>
            <person name="Song X."/>
            <person name="Hu Y."/>
            <person name="Wu T."/>
            <person name="Yang Q."/>
            <person name="An Z."/>
            <person name="Feng S."/>
            <person name="Deng Z."/>
            <person name="Wu W."/>
            <person name="Zeng X."/>
            <person name="Tu M."/>
            <person name="Wang X."/>
            <person name="Huang H."/>
        </authorList>
    </citation>
    <scope>NUCLEOTIDE SEQUENCE [LARGE SCALE GENOMIC DNA]</scope>
    <source>
        <strain evidence="2">MT/VB/25A 57/8</strain>
    </source>
</reference>
<gene>
    <name evidence="2" type="ORF">P3X46_026968</name>
</gene>
<name>A0ABQ9KZC7_HEVBR</name>
<evidence type="ECO:0000256" key="1">
    <source>
        <dbReference type="SAM" id="MobiDB-lite"/>
    </source>
</evidence>
<accession>A0ABQ9KZC7</accession>
<proteinExistence type="predicted"/>
<feature type="compositionally biased region" description="Polar residues" evidence="1">
    <location>
        <begin position="36"/>
        <end position="45"/>
    </location>
</feature>
<organism evidence="2 3">
    <name type="scientific">Hevea brasiliensis</name>
    <name type="common">Para rubber tree</name>
    <name type="synonym">Siphonia brasiliensis</name>
    <dbReference type="NCBI Taxonomy" id="3981"/>
    <lineage>
        <taxon>Eukaryota</taxon>
        <taxon>Viridiplantae</taxon>
        <taxon>Streptophyta</taxon>
        <taxon>Embryophyta</taxon>
        <taxon>Tracheophyta</taxon>
        <taxon>Spermatophyta</taxon>
        <taxon>Magnoliopsida</taxon>
        <taxon>eudicotyledons</taxon>
        <taxon>Gunneridae</taxon>
        <taxon>Pentapetalae</taxon>
        <taxon>rosids</taxon>
        <taxon>fabids</taxon>
        <taxon>Malpighiales</taxon>
        <taxon>Euphorbiaceae</taxon>
        <taxon>Crotonoideae</taxon>
        <taxon>Micrandreae</taxon>
        <taxon>Hevea</taxon>
    </lineage>
</organism>
<evidence type="ECO:0000313" key="3">
    <source>
        <dbReference type="Proteomes" id="UP001174677"/>
    </source>
</evidence>
<feature type="region of interest" description="Disordered" evidence="1">
    <location>
        <begin position="1"/>
        <end position="97"/>
    </location>
</feature>
<keyword evidence="3" id="KW-1185">Reference proteome</keyword>